<dbReference type="Pfam" id="PF08892">
    <property type="entry name" value="YqcI_YcgG"/>
    <property type="match status" value="1"/>
</dbReference>
<accession>A0AAC8Q960</accession>
<feature type="region of interest" description="Disordered" evidence="1">
    <location>
        <begin position="202"/>
        <end position="226"/>
    </location>
</feature>
<protein>
    <recommendedName>
        <fullName evidence="6">YqcI/YcgG family protein</fullName>
    </recommendedName>
</protein>
<sequence>MRTQVETTLRQWFEPKTYPCIPAVQSMTKHEYLVGIYDRFGEGTYSRELARDLLFFRERQKQSRSLYLSFWAVFAPGEPLSEEEFETRMWRELSYLSSQEVPGTPWDPLFSADPADPRFCFSLGGDAFFIVGVHPASSRLARRFPYPGIIFNLYDQFEELDRRGQYTAIVKKNRERDMKFQGSINPMIEKYADRWESIQFSGRDNPPDWKCPFQHGLEPPGRGSSS</sequence>
<dbReference type="Proteomes" id="UP000035579">
    <property type="component" value="Chromosome"/>
</dbReference>
<dbReference type="EMBL" id="CP011509">
    <property type="protein sequence ID" value="AKJ03236.1"/>
    <property type="molecule type" value="Genomic_DNA"/>
</dbReference>
<dbReference type="InterPro" id="IPR014988">
    <property type="entry name" value="Uncharacterised_YqcI/YcgG"/>
</dbReference>
<dbReference type="PANTHER" id="PTHR40045">
    <property type="entry name" value="YCGG FAMILY PROTEIN"/>
    <property type="match status" value="1"/>
</dbReference>
<dbReference type="NCBIfam" id="NF041366">
    <property type="entry name" value="GntA_guanitoxin"/>
    <property type="match status" value="1"/>
</dbReference>
<evidence type="ECO:0000256" key="1">
    <source>
        <dbReference type="SAM" id="MobiDB-lite"/>
    </source>
</evidence>
<reference evidence="3 5" key="2">
    <citation type="submission" date="2018-08" db="EMBL/GenBank/DDBJ databases">
        <title>Genomic Encyclopedia of Archaeal and Bacterial Type Strains, Phase II (KMG-II): from individual species to whole genera.</title>
        <authorList>
            <person name="Goeker M."/>
        </authorList>
    </citation>
    <scope>NUCLEOTIDE SEQUENCE [LARGE SCALE GENOMIC DNA]</scope>
    <source>
        <strain evidence="3 5">DSM 2261</strain>
    </source>
</reference>
<keyword evidence="5" id="KW-1185">Reference proteome</keyword>
<evidence type="ECO:0000313" key="4">
    <source>
        <dbReference type="Proteomes" id="UP000035579"/>
    </source>
</evidence>
<evidence type="ECO:0000313" key="2">
    <source>
        <dbReference type="EMBL" id="AKJ03236.1"/>
    </source>
</evidence>
<dbReference type="EMBL" id="QUMU01000018">
    <property type="protein sequence ID" value="REG22889.1"/>
    <property type="molecule type" value="Genomic_DNA"/>
</dbReference>
<dbReference type="AlphaFoldDB" id="A0AAC8Q960"/>
<dbReference type="KEGG" id="age:AA314_04862"/>
<reference evidence="2 4" key="1">
    <citation type="submission" date="2015-05" db="EMBL/GenBank/DDBJ databases">
        <title>Genome assembly of Archangium gephyra DSM 2261.</title>
        <authorList>
            <person name="Sharma G."/>
            <person name="Subramanian S."/>
        </authorList>
    </citation>
    <scope>NUCLEOTIDE SEQUENCE [LARGE SCALE GENOMIC DNA]</scope>
    <source>
        <strain evidence="2 4">DSM 2261</strain>
    </source>
</reference>
<dbReference type="RefSeq" id="WP_047857355.1">
    <property type="nucleotide sequence ID" value="NZ_CP011509.1"/>
</dbReference>
<proteinExistence type="predicted"/>
<organism evidence="2 4">
    <name type="scientific">Archangium gephyra</name>
    <dbReference type="NCBI Taxonomy" id="48"/>
    <lineage>
        <taxon>Bacteria</taxon>
        <taxon>Pseudomonadati</taxon>
        <taxon>Myxococcota</taxon>
        <taxon>Myxococcia</taxon>
        <taxon>Myxococcales</taxon>
        <taxon>Cystobacterineae</taxon>
        <taxon>Archangiaceae</taxon>
        <taxon>Archangium</taxon>
    </lineage>
</organism>
<name>A0AAC8Q960_9BACT</name>
<dbReference type="Proteomes" id="UP000256345">
    <property type="component" value="Unassembled WGS sequence"/>
</dbReference>
<evidence type="ECO:0000313" key="3">
    <source>
        <dbReference type="EMBL" id="REG22889.1"/>
    </source>
</evidence>
<evidence type="ECO:0008006" key="6">
    <source>
        <dbReference type="Google" id="ProtNLM"/>
    </source>
</evidence>
<gene>
    <name evidence="2" type="ORF">AA314_04862</name>
    <name evidence="3" type="ORF">ATI61_11894</name>
</gene>
<evidence type="ECO:0000313" key="5">
    <source>
        <dbReference type="Proteomes" id="UP000256345"/>
    </source>
</evidence>
<dbReference type="PANTHER" id="PTHR40045:SF1">
    <property type="entry name" value="YQCI_YCGG FAMILY PROTEIN"/>
    <property type="match status" value="1"/>
</dbReference>